<evidence type="ECO:0000313" key="3">
    <source>
        <dbReference type="Proteomes" id="UP000823633"/>
    </source>
</evidence>
<evidence type="ECO:0000313" key="2">
    <source>
        <dbReference type="EMBL" id="MBO8443351.1"/>
    </source>
</evidence>
<keyword evidence="1" id="KW-0732">Signal</keyword>
<evidence type="ECO:0000256" key="1">
    <source>
        <dbReference type="SAM" id="SignalP"/>
    </source>
</evidence>
<accession>A0A9D9EB76</accession>
<proteinExistence type="predicted"/>
<reference evidence="2" key="2">
    <citation type="journal article" date="2021" name="PeerJ">
        <title>Extensive microbial diversity within the chicken gut microbiome revealed by metagenomics and culture.</title>
        <authorList>
            <person name="Gilroy R."/>
            <person name="Ravi A."/>
            <person name="Getino M."/>
            <person name="Pursley I."/>
            <person name="Horton D.L."/>
            <person name="Alikhan N.F."/>
            <person name="Baker D."/>
            <person name="Gharbi K."/>
            <person name="Hall N."/>
            <person name="Watson M."/>
            <person name="Adriaenssens E.M."/>
            <person name="Foster-Nyarko E."/>
            <person name="Jarju S."/>
            <person name="Secka A."/>
            <person name="Antonio M."/>
            <person name="Oren A."/>
            <person name="Chaudhuri R.R."/>
            <person name="La Ragione R."/>
            <person name="Hildebrand F."/>
            <person name="Pallen M.J."/>
        </authorList>
    </citation>
    <scope>NUCLEOTIDE SEQUENCE</scope>
    <source>
        <strain evidence="2">11167</strain>
    </source>
</reference>
<dbReference type="AlphaFoldDB" id="A0A9D9EB76"/>
<organism evidence="2 3">
    <name type="scientific">Candidatus Aphodenecus pullistercoris</name>
    <dbReference type="NCBI Taxonomy" id="2840669"/>
    <lineage>
        <taxon>Bacteria</taxon>
        <taxon>Pseudomonadati</taxon>
        <taxon>Spirochaetota</taxon>
        <taxon>Spirochaetia</taxon>
        <taxon>Spirochaetales</taxon>
        <taxon>Candidatus Aphodenecus</taxon>
    </lineage>
</organism>
<dbReference type="EMBL" id="JADIMU010000040">
    <property type="protein sequence ID" value="MBO8443351.1"/>
    <property type="molecule type" value="Genomic_DNA"/>
</dbReference>
<comment type="caution">
    <text evidence="2">The sequence shown here is derived from an EMBL/GenBank/DDBJ whole genome shotgun (WGS) entry which is preliminary data.</text>
</comment>
<reference evidence="2" key="1">
    <citation type="submission" date="2020-10" db="EMBL/GenBank/DDBJ databases">
        <authorList>
            <person name="Gilroy R."/>
        </authorList>
    </citation>
    <scope>NUCLEOTIDE SEQUENCE</scope>
    <source>
        <strain evidence="2">11167</strain>
    </source>
</reference>
<name>A0A9D9EB76_9SPIR</name>
<gene>
    <name evidence="2" type="ORF">IAC42_06280</name>
</gene>
<protein>
    <submittedName>
        <fullName evidence="2">Uncharacterized protein</fullName>
    </submittedName>
</protein>
<sequence length="228" mass="24489">MLKRSAKFLSAMVLFLAMATSLTAAIPDAESIQLAVEDVALSLLSTLAASTSVPQTLLDGVSVESLGDGSDDNVAIVSYLRCDVAQMTDSLSQPPQSRRMSFFQRIINSASRHISPLIRIAAHAKESLGLEEGDAILDGTIVFHGLGPIDSLPSLIFNLYVLRDYEMIDLEVYVSLVVSGDDFPDPLAFEGIIAAEGDNEADCVRLTVEKMTCNNLGISISPMEFGFI</sequence>
<dbReference type="Proteomes" id="UP000823633">
    <property type="component" value="Unassembled WGS sequence"/>
</dbReference>
<feature type="chain" id="PRO_5039623556" evidence="1">
    <location>
        <begin position="25"/>
        <end position="228"/>
    </location>
</feature>
<feature type="signal peptide" evidence="1">
    <location>
        <begin position="1"/>
        <end position="24"/>
    </location>
</feature>